<dbReference type="InterPro" id="IPR027417">
    <property type="entry name" value="P-loop_NTPase"/>
</dbReference>
<keyword evidence="5 12" id="KW-0378">Hydrolase</keyword>
<dbReference type="RefSeq" id="WP_133429332.1">
    <property type="nucleotide sequence ID" value="NZ_BMCC01000001.1"/>
</dbReference>
<evidence type="ECO:0000313" key="15">
    <source>
        <dbReference type="EMBL" id="TDM03245.1"/>
    </source>
</evidence>
<evidence type="ECO:0000256" key="3">
    <source>
        <dbReference type="ARBA" id="ARBA00022723"/>
    </source>
</evidence>
<evidence type="ECO:0000256" key="5">
    <source>
        <dbReference type="ARBA" id="ARBA00022801"/>
    </source>
</evidence>
<dbReference type="SMART" id="SM00490">
    <property type="entry name" value="HELICc"/>
    <property type="match status" value="1"/>
</dbReference>
<keyword evidence="4 12" id="KW-0547">Nucleotide-binding</keyword>
<dbReference type="Gene3D" id="3.40.1440.60">
    <property type="entry name" value="PriA, 3(prime) DNA-binding domain"/>
    <property type="match status" value="1"/>
</dbReference>
<evidence type="ECO:0000256" key="10">
    <source>
        <dbReference type="ARBA" id="ARBA00023235"/>
    </source>
</evidence>
<evidence type="ECO:0000256" key="11">
    <source>
        <dbReference type="ARBA" id="ARBA00048988"/>
    </source>
</evidence>
<dbReference type="Pfam" id="PF04851">
    <property type="entry name" value="ResIII"/>
    <property type="match status" value="1"/>
</dbReference>
<dbReference type="InterPro" id="IPR006935">
    <property type="entry name" value="Helicase/UvrB_N"/>
</dbReference>
<name>A0A4V3BE97_9STAP</name>
<keyword evidence="3 12" id="KW-0479">Metal-binding</keyword>
<evidence type="ECO:0000313" key="16">
    <source>
        <dbReference type="Proteomes" id="UP000295328"/>
    </source>
</evidence>
<dbReference type="Pfam" id="PF18074">
    <property type="entry name" value="PriA_C"/>
    <property type="match status" value="1"/>
</dbReference>
<dbReference type="CDD" id="cd17929">
    <property type="entry name" value="DEXHc_priA"/>
    <property type="match status" value="1"/>
</dbReference>
<dbReference type="GO" id="GO:0006270">
    <property type="term" value="P:DNA replication initiation"/>
    <property type="evidence" value="ECO:0007669"/>
    <property type="project" value="TreeGrafter"/>
</dbReference>
<dbReference type="OrthoDB" id="9759544at2"/>
<evidence type="ECO:0000259" key="14">
    <source>
        <dbReference type="PROSITE" id="PS51194"/>
    </source>
</evidence>
<dbReference type="InterPro" id="IPR001650">
    <property type="entry name" value="Helicase_C-like"/>
</dbReference>
<evidence type="ECO:0000256" key="9">
    <source>
        <dbReference type="ARBA" id="ARBA00023125"/>
    </source>
</evidence>
<proteinExistence type="inferred from homology"/>
<dbReference type="GO" id="GO:0008270">
    <property type="term" value="F:zinc ion binding"/>
    <property type="evidence" value="ECO:0007669"/>
    <property type="project" value="UniProtKB-UniRule"/>
</dbReference>
<keyword evidence="16" id="KW-1185">Reference proteome</keyword>
<keyword evidence="10 12" id="KW-0413">Isomerase</keyword>
<dbReference type="InterPro" id="IPR042115">
    <property type="entry name" value="PriA_3primeBD_sf"/>
</dbReference>
<dbReference type="Proteomes" id="UP000295328">
    <property type="component" value="Unassembled WGS sequence"/>
</dbReference>
<dbReference type="NCBIfam" id="NF004066">
    <property type="entry name" value="PRK05580.1-3"/>
    <property type="match status" value="1"/>
</dbReference>
<comment type="similarity">
    <text evidence="12">Belongs to the helicase family. PriA subfamily.</text>
</comment>
<dbReference type="PROSITE" id="PS51192">
    <property type="entry name" value="HELICASE_ATP_BIND_1"/>
    <property type="match status" value="1"/>
</dbReference>
<feature type="domain" description="Helicase ATP-binding" evidence="13">
    <location>
        <begin position="269"/>
        <end position="435"/>
    </location>
</feature>
<organism evidence="15 16">
    <name type="scientific">Macrococcus hajekii</name>
    <dbReference type="NCBI Taxonomy" id="198482"/>
    <lineage>
        <taxon>Bacteria</taxon>
        <taxon>Bacillati</taxon>
        <taxon>Bacillota</taxon>
        <taxon>Bacilli</taxon>
        <taxon>Bacillales</taxon>
        <taxon>Staphylococcaceae</taxon>
        <taxon>Macrococcus</taxon>
    </lineage>
</organism>
<feature type="binding site" evidence="12">
    <location>
        <position position="500"/>
    </location>
    <ligand>
        <name>Zn(2+)</name>
        <dbReference type="ChEBI" id="CHEBI:29105"/>
        <label>1</label>
    </ligand>
</feature>
<feature type="binding site" evidence="12">
    <location>
        <position position="524"/>
    </location>
    <ligand>
        <name>Zn(2+)</name>
        <dbReference type="ChEBI" id="CHEBI:29105"/>
        <label>2</label>
    </ligand>
</feature>
<dbReference type="InterPro" id="IPR040498">
    <property type="entry name" value="PriA_CRR"/>
</dbReference>
<evidence type="ECO:0000256" key="7">
    <source>
        <dbReference type="ARBA" id="ARBA00022833"/>
    </source>
</evidence>
<evidence type="ECO:0000256" key="8">
    <source>
        <dbReference type="ARBA" id="ARBA00022840"/>
    </source>
</evidence>
<evidence type="ECO:0000256" key="6">
    <source>
        <dbReference type="ARBA" id="ARBA00022806"/>
    </source>
</evidence>
<dbReference type="HAMAP" id="MF_00983">
    <property type="entry name" value="PriA"/>
    <property type="match status" value="1"/>
</dbReference>
<feature type="binding site" evidence="12">
    <location>
        <position position="509"/>
    </location>
    <ligand>
        <name>Zn(2+)</name>
        <dbReference type="ChEBI" id="CHEBI:29105"/>
        <label>2</label>
    </ligand>
</feature>
<dbReference type="GO" id="GO:0016887">
    <property type="term" value="F:ATP hydrolysis activity"/>
    <property type="evidence" value="ECO:0007669"/>
    <property type="project" value="RHEA"/>
</dbReference>
<dbReference type="GO" id="GO:0003677">
    <property type="term" value="F:DNA binding"/>
    <property type="evidence" value="ECO:0007669"/>
    <property type="project" value="UniProtKB-UniRule"/>
</dbReference>
<dbReference type="InterPro" id="IPR014001">
    <property type="entry name" value="Helicase_ATP-bd"/>
</dbReference>
<dbReference type="PANTHER" id="PTHR30580">
    <property type="entry name" value="PRIMOSOMAL PROTEIN N"/>
    <property type="match status" value="1"/>
</dbReference>
<comment type="function">
    <text evidence="12">Initiates the restart of stalled replication forks, which reloads the replicative helicase on sites other than the origin of replication. Recognizes and binds to abandoned replication forks and remodels them to uncover a helicase loading site. Promotes assembly of the primosome at these replication forks.</text>
</comment>
<dbReference type="PROSITE" id="PS51194">
    <property type="entry name" value="HELICASE_CTER"/>
    <property type="match status" value="1"/>
</dbReference>
<evidence type="ECO:0000256" key="4">
    <source>
        <dbReference type="ARBA" id="ARBA00022741"/>
    </source>
</evidence>
<dbReference type="InterPro" id="IPR041222">
    <property type="entry name" value="PriA_3primeBD"/>
</dbReference>
<comment type="catalytic activity">
    <reaction evidence="12">
        <text>Couples ATP hydrolysis with the unwinding of duplex DNA by translocating in the 3'-5' direction.</text>
        <dbReference type="EC" id="5.6.2.4"/>
    </reaction>
</comment>
<sequence length="792" mass="90729">MYAKVVVDVNAKRVDKLFDYAVPEQLTDILTVGMRVVVPFGPRKIQGYIIELVDEMHDKPLKSILHIQDMTPELNRELIQLSEWMQQTHIAKRIAVLDIMLPRAVKGKYHKVYRLEEPESISDELYPMFSQNIVRINTLSADDIKALQPYIKDGIVTEDVEVKQQQKVKTVKAVECNVSNLDDALDSLRSDKQKSCLMMIYDEGMLTLKALKEQGYSSAVVNGLVAKNMLKKIDIEDNRDPYRHRDFVQDSKKILRDEQQTAYTAIRQAIDEETHEVFLLHGITGSGKTEVYLQTIADVLDKGQSALMLVPEIALTPQMVERFKARFGDLVAVMHSGLSMGERYDEWRKIRKGEAKVCVGARSSVFAPFDNLGLIIIDEEHEASYKQEDYPRYHARDIALWRGDYHHCPVILGSATPSLESYARAEKGVYRLLTLTKRANQFPVPSVNVVNMRDELAAGNRSMFSEVLASAINDRIQKGEQIVLFLNRRGHAQFLLCRDCGHVPNCPNCDISLTYHKATDELKCHYCGHKEHKPLTCPNCDSEHIREMGIGTQKVEELIYQHFEGAKVIRMDNDTTSRKGAHEQLLEKFKNQEANILLGTQMIAKGLDFPNITLVGVLNADTMLNLPDFRSSERTFQLLTQVSGRAGRADKEGHVIIQTYNPEHYAIQYAKNNDFLGFYREEMSYRKIGKYPPYYYLINLTFSHTDMKEVLLESKHIHQTLLNHLSPSSYVLGPAPCAIARINNQYRFQIIIKFKSEPELLKALTYLDDYYYDQFVKNKFSLSIDINPQMLM</sequence>
<dbReference type="Pfam" id="PF00271">
    <property type="entry name" value="Helicase_C"/>
    <property type="match status" value="1"/>
</dbReference>
<dbReference type="InterPro" id="IPR005259">
    <property type="entry name" value="PriA"/>
</dbReference>
<dbReference type="GO" id="GO:1990077">
    <property type="term" value="C:primosome complex"/>
    <property type="evidence" value="ECO:0007669"/>
    <property type="project" value="UniProtKB-UniRule"/>
</dbReference>
<keyword evidence="2 12" id="KW-0235">DNA replication</keyword>
<gene>
    <name evidence="12 15" type="primary">priA</name>
    <name evidence="15" type="ORF">ERX37_03945</name>
</gene>
<protein>
    <recommendedName>
        <fullName evidence="12">Replication restart protein PriA</fullName>
    </recommendedName>
    <alternativeName>
        <fullName evidence="12">ATP-dependent DNA helicase PriA</fullName>
        <ecNumber evidence="12">5.6.2.4</ecNumber>
    </alternativeName>
    <alternativeName>
        <fullName evidence="12">DNA 3'-5' helicase PriA</fullName>
    </alternativeName>
</protein>
<dbReference type="SMART" id="SM00487">
    <property type="entry name" value="DEXDc"/>
    <property type="match status" value="1"/>
</dbReference>
<accession>A0A4V3BE97</accession>
<dbReference type="SUPFAM" id="SSF52540">
    <property type="entry name" value="P-loop containing nucleoside triphosphate hydrolases"/>
    <property type="match status" value="1"/>
</dbReference>
<comment type="subunit">
    <text evidence="12">Component of the replication restart primosome.</text>
</comment>
<dbReference type="CDD" id="cd18804">
    <property type="entry name" value="SF2_C_priA"/>
    <property type="match status" value="1"/>
</dbReference>
<feature type="binding site" evidence="12">
    <location>
        <position position="537"/>
    </location>
    <ligand>
        <name>Zn(2+)</name>
        <dbReference type="ChEBI" id="CHEBI:29105"/>
        <label>1</label>
    </ligand>
</feature>
<keyword evidence="7 12" id="KW-0862">Zinc</keyword>
<evidence type="ECO:0000256" key="1">
    <source>
        <dbReference type="ARBA" id="ARBA00022515"/>
    </source>
</evidence>
<keyword evidence="1 12" id="KW-0639">Primosome</keyword>
<dbReference type="Pfam" id="PF17764">
    <property type="entry name" value="PriA_3primeBD"/>
    <property type="match status" value="1"/>
</dbReference>
<keyword evidence="9 12" id="KW-0238">DNA-binding</keyword>
<comment type="catalytic activity">
    <reaction evidence="11 12">
        <text>ATP + H2O = ADP + phosphate + H(+)</text>
        <dbReference type="Rhea" id="RHEA:13065"/>
        <dbReference type="ChEBI" id="CHEBI:15377"/>
        <dbReference type="ChEBI" id="CHEBI:15378"/>
        <dbReference type="ChEBI" id="CHEBI:30616"/>
        <dbReference type="ChEBI" id="CHEBI:43474"/>
        <dbReference type="ChEBI" id="CHEBI:456216"/>
        <dbReference type="EC" id="5.6.2.4"/>
    </reaction>
</comment>
<comment type="caution">
    <text evidence="15">The sequence shown here is derived from an EMBL/GenBank/DDBJ whole genome shotgun (WGS) entry which is preliminary data.</text>
</comment>
<dbReference type="GO" id="GO:0006269">
    <property type="term" value="P:DNA replication, synthesis of primer"/>
    <property type="evidence" value="ECO:0007669"/>
    <property type="project" value="UniProtKB-KW"/>
</dbReference>
<feature type="domain" description="Helicase C-terminal" evidence="14">
    <location>
        <begin position="521"/>
        <end position="686"/>
    </location>
</feature>
<feature type="binding site" evidence="12">
    <location>
        <position position="527"/>
    </location>
    <ligand>
        <name>Zn(2+)</name>
        <dbReference type="ChEBI" id="CHEBI:29105"/>
        <label>2</label>
    </ligand>
</feature>
<dbReference type="GO" id="GO:0006310">
    <property type="term" value="P:DNA recombination"/>
    <property type="evidence" value="ECO:0007669"/>
    <property type="project" value="InterPro"/>
</dbReference>
<dbReference type="InterPro" id="IPR041236">
    <property type="entry name" value="PriA_C"/>
</dbReference>
<dbReference type="AlphaFoldDB" id="A0A4V3BE97"/>
<dbReference type="Pfam" id="PF18319">
    <property type="entry name" value="Zn_ribbon_PriA"/>
    <property type="match status" value="1"/>
</dbReference>
<dbReference type="PANTHER" id="PTHR30580:SF0">
    <property type="entry name" value="PRIMOSOMAL PROTEIN N"/>
    <property type="match status" value="1"/>
</dbReference>
<dbReference type="FunFam" id="3.40.1440.60:FF:000001">
    <property type="entry name" value="Primosomal protein N"/>
    <property type="match status" value="1"/>
</dbReference>
<dbReference type="Gene3D" id="3.40.50.300">
    <property type="entry name" value="P-loop containing nucleotide triphosphate hydrolases"/>
    <property type="match status" value="2"/>
</dbReference>
<evidence type="ECO:0000256" key="2">
    <source>
        <dbReference type="ARBA" id="ARBA00022705"/>
    </source>
</evidence>
<reference evidence="15 16" key="1">
    <citation type="submission" date="2019-01" db="EMBL/GenBank/DDBJ databases">
        <title>Draft genome sequences of the type strains of six Macrococcus species.</title>
        <authorList>
            <person name="Mazhar S."/>
            <person name="Altermann E."/>
            <person name="Hill C."/>
            <person name="Mcauliffe O."/>
        </authorList>
    </citation>
    <scope>NUCLEOTIDE SEQUENCE [LARGE SCALE GENOMIC DNA]</scope>
    <source>
        <strain evidence="15 16">CCM4809</strain>
    </source>
</reference>
<comment type="cofactor">
    <cofactor evidence="12">
        <name>Zn(2+)</name>
        <dbReference type="ChEBI" id="CHEBI:29105"/>
    </cofactor>
    <text evidence="12">Binds 2 zinc ions per subunit.</text>
</comment>
<dbReference type="EMBL" id="SCWE01000001">
    <property type="protein sequence ID" value="TDM03245.1"/>
    <property type="molecule type" value="Genomic_DNA"/>
</dbReference>
<feature type="binding site" evidence="12">
    <location>
        <position position="506"/>
    </location>
    <ligand>
        <name>Zn(2+)</name>
        <dbReference type="ChEBI" id="CHEBI:29105"/>
        <label>2</label>
    </ligand>
</feature>
<dbReference type="GO" id="GO:0043138">
    <property type="term" value="F:3'-5' DNA helicase activity"/>
    <property type="evidence" value="ECO:0007669"/>
    <property type="project" value="UniProtKB-EC"/>
</dbReference>
<dbReference type="NCBIfam" id="TIGR00595">
    <property type="entry name" value="priA"/>
    <property type="match status" value="1"/>
</dbReference>
<evidence type="ECO:0000256" key="12">
    <source>
        <dbReference type="HAMAP-Rule" id="MF_00983"/>
    </source>
</evidence>
<feature type="binding site" evidence="12">
    <location>
        <position position="497"/>
    </location>
    <ligand>
        <name>Zn(2+)</name>
        <dbReference type="ChEBI" id="CHEBI:29105"/>
        <label>1</label>
    </ligand>
</feature>
<dbReference type="GO" id="GO:0006302">
    <property type="term" value="P:double-strand break repair"/>
    <property type="evidence" value="ECO:0007669"/>
    <property type="project" value="InterPro"/>
</dbReference>
<dbReference type="GO" id="GO:0005524">
    <property type="term" value="F:ATP binding"/>
    <property type="evidence" value="ECO:0007669"/>
    <property type="project" value="UniProtKB-UniRule"/>
</dbReference>
<keyword evidence="6 12" id="KW-0347">Helicase</keyword>
<feature type="binding site" evidence="12">
    <location>
        <position position="540"/>
    </location>
    <ligand>
        <name>Zn(2+)</name>
        <dbReference type="ChEBI" id="CHEBI:29105"/>
        <label>1</label>
    </ligand>
</feature>
<dbReference type="EC" id="5.6.2.4" evidence="12"/>
<dbReference type="FunFam" id="3.40.50.300:FF:000489">
    <property type="entry name" value="Primosome assembly protein PriA"/>
    <property type="match status" value="1"/>
</dbReference>
<evidence type="ECO:0000259" key="13">
    <source>
        <dbReference type="PROSITE" id="PS51192"/>
    </source>
</evidence>
<keyword evidence="8 12" id="KW-0067">ATP-binding</keyword>